<dbReference type="SMART" id="SM00382">
    <property type="entry name" value="AAA"/>
    <property type="match status" value="2"/>
</dbReference>
<feature type="domain" description="ABC transporter" evidence="5">
    <location>
        <begin position="104"/>
        <end position="370"/>
    </location>
</feature>
<keyword evidence="2" id="KW-0547">Nucleotide-binding</keyword>
<dbReference type="PROSITE" id="PS00211">
    <property type="entry name" value="ABC_TRANSPORTER_1"/>
    <property type="match status" value="2"/>
</dbReference>
<keyword evidence="3" id="KW-0067">ATP-binding</keyword>
<dbReference type="Pfam" id="PF12848">
    <property type="entry name" value="ABC_tran_Xtn"/>
    <property type="match status" value="1"/>
</dbReference>
<evidence type="ECO:0000256" key="2">
    <source>
        <dbReference type="ARBA" id="ARBA00022741"/>
    </source>
</evidence>
<name>A0A317QK80_9ACTN</name>
<dbReference type="CDD" id="cd03221">
    <property type="entry name" value="ABCF_EF-3"/>
    <property type="match status" value="2"/>
</dbReference>
<evidence type="ECO:0000313" key="7">
    <source>
        <dbReference type="Proteomes" id="UP000246661"/>
    </source>
</evidence>
<dbReference type="FunFam" id="3.40.50.300:FF:000944">
    <property type="entry name" value="Macrolide ABC transporter ATP-binding protein"/>
    <property type="match status" value="1"/>
</dbReference>
<proteinExistence type="predicted"/>
<dbReference type="InterPro" id="IPR050611">
    <property type="entry name" value="ABCF"/>
</dbReference>
<keyword evidence="4" id="KW-0175">Coiled coil</keyword>
<dbReference type="Pfam" id="PF00005">
    <property type="entry name" value="ABC_tran"/>
    <property type="match status" value="2"/>
</dbReference>
<dbReference type="PROSITE" id="PS50893">
    <property type="entry name" value="ABC_TRANSPORTER_2"/>
    <property type="match status" value="2"/>
</dbReference>
<organism evidence="6 7">
    <name type="scientific">Geodermatophilus normandii</name>
    <dbReference type="NCBI Taxonomy" id="1137989"/>
    <lineage>
        <taxon>Bacteria</taxon>
        <taxon>Bacillati</taxon>
        <taxon>Actinomycetota</taxon>
        <taxon>Actinomycetes</taxon>
        <taxon>Geodermatophilales</taxon>
        <taxon>Geodermatophilaceae</taxon>
        <taxon>Geodermatophilus</taxon>
    </lineage>
</organism>
<dbReference type="InterPro" id="IPR032781">
    <property type="entry name" value="ABC_tran_Xtn"/>
</dbReference>
<dbReference type="InterPro" id="IPR003593">
    <property type="entry name" value="AAA+_ATPase"/>
</dbReference>
<dbReference type="PANTHER" id="PTHR19211:SF14">
    <property type="entry name" value="ATP-BINDING CASSETTE SUB-FAMILY F MEMBER 1"/>
    <property type="match status" value="1"/>
</dbReference>
<feature type="coiled-coil region" evidence="4">
    <location>
        <begin position="363"/>
        <end position="390"/>
    </location>
</feature>
<accession>A0A317QK80</accession>
<evidence type="ECO:0000256" key="3">
    <source>
        <dbReference type="ARBA" id="ARBA00022840"/>
    </source>
</evidence>
<evidence type="ECO:0000256" key="4">
    <source>
        <dbReference type="SAM" id="Coils"/>
    </source>
</evidence>
<evidence type="ECO:0000259" key="5">
    <source>
        <dbReference type="PROSITE" id="PS50893"/>
    </source>
</evidence>
<dbReference type="FunFam" id="3.40.50.300:FF:000597">
    <property type="entry name" value="ABC transporter ATP-binding protein"/>
    <property type="match status" value="1"/>
</dbReference>
<dbReference type="GO" id="GO:0005524">
    <property type="term" value="F:ATP binding"/>
    <property type="evidence" value="ECO:0007669"/>
    <property type="project" value="UniProtKB-KW"/>
</dbReference>
<dbReference type="InterPro" id="IPR017871">
    <property type="entry name" value="ABC_transporter-like_CS"/>
</dbReference>
<keyword evidence="7" id="KW-1185">Reference proteome</keyword>
<gene>
    <name evidence="6" type="ORF">JD79_02948</name>
</gene>
<dbReference type="InterPro" id="IPR027417">
    <property type="entry name" value="P-loop_NTPase"/>
</dbReference>
<dbReference type="InterPro" id="IPR003439">
    <property type="entry name" value="ABC_transporter-like_ATP-bd"/>
</dbReference>
<dbReference type="SUPFAM" id="SSF52540">
    <property type="entry name" value="P-loop containing nucleoside triphosphate hydrolases"/>
    <property type="match status" value="2"/>
</dbReference>
<feature type="domain" description="ABC transporter" evidence="5">
    <location>
        <begin position="429"/>
        <end position="632"/>
    </location>
</feature>
<protein>
    <submittedName>
        <fullName evidence="6">ATPase subunit of ABC transporter with duplicated ATPase domains</fullName>
    </submittedName>
</protein>
<comment type="caution">
    <text evidence="6">The sequence shown here is derived from an EMBL/GenBank/DDBJ whole genome shotgun (WGS) entry which is preliminary data.</text>
</comment>
<sequence length="635" mass="67717">MATRASRSRANSSIVAPIRATTVAACATAGSPQVAQEAGAGTAGVPQTGQGSPQVGVLMGGIVTCGRRERNRSRPDWGRRGCCGRHPAIRSGSGRGAPTLGSVITTTGLELRAGARILLGDVSLRVQPGDRIGLVGRNGAGKTTTLTTLAGERLPHAGRVEVTGEIGYLPQDPRSGDLDVSASDRVLSGRGLDVLRAQLVKAQVAMAEPADDAERDRAVRRYGRLEDQFAALGGYAAESDAARICTALGLPDRVMGQPLRTLSGGQRRRVELARILFSDAETLLLDEPTNHLDADSISWLKGFLASHKGGLVVISHDVELLDAVVNKVWHLDANRAVVDVYNLGWKPYLQQRETDERRRRQERANTERKIDALTSQADKMRAKATKAKAAQSMDKRAARLAAGLEDVRVQDRVAKLRFPTPAPCGRTPLTAEGLSKSYGSLEVFTDVDLAVDRGARVVVLGLNGAGKTTLLRMLAGTEVPDTGEVQPGHGLRIGYYAQEHETLDHDRSLLENMRAAAPQSTDTELRRILGAFLFSGDAADQRAGTLSGGEKTRLAMATLVVSGANVLLLDEPTNNLDPASREQVLDALRTYAGAIVLVTHDEGAVRALDPDKVILLPDGTEDAWSEDLADLVELA</sequence>
<dbReference type="Proteomes" id="UP000246661">
    <property type="component" value="Unassembled WGS sequence"/>
</dbReference>
<dbReference type="EMBL" id="QGTX01000001">
    <property type="protein sequence ID" value="PWW23772.1"/>
    <property type="molecule type" value="Genomic_DNA"/>
</dbReference>
<dbReference type="Gene3D" id="3.40.50.300">
    <property type="entry name" value="P-loop containing nucleotide triphosphate hydrolases"/>
    <property type="match status" value="2"/>
</dbReference>
<dbReference type="GO" id="GO:0016887">
    <property type="term" value="F:ATP hydrolysis activity"/>
    <property type="evidence" value="ECO:0007669"/>
    <property type="project" value="InterPro"/>
</dbReference>
<reference evidence="7" key="1">
    <citation type="submission" date="2018-05" db="EMBL/GenBank/DDBJ databases">
        <authorList>
            <person name="Klenk H.-P."/>
            <person name="Huntemann M."/>
            <person name="Clum A."/>
            <person name="Pillay M."/>
            <person name="Palaniappan K."/>
            <person name="Varghese N."/>
            <person name="Mikhailova N."/>
            <person name="Stamatis D."/>
            <person name="Reddy T."/>
            <person name="Daum C."/>
            <person name="Shapiro N."/>
            <person name="Ivanova N."/>
            <person name="Kyrpides N."/>
            <person name="Woyke T."/>
        </authorList>
    </citation>
    <scope>NUCLEOTIDE SEQUENCE [LARGE SCALE GENOMIC DNA]</scope>
    <source>
        <strain evidence="7">DSM 45417</strain>
    </source>
</reference>
<evidence type="ECO:0000313" key="6">
    <source>
        <dbReference type="EMBL" id="PWW23772.1"/>
    </source>
</evidence>
<keyword evidence="1" id="KW-0677">Repeat</keyword>
<dbReference type="AlphaFoldDB" id="A0A317QK80"/>
<dbReference type="PANTHER" id="PTHR19211">
    <property type="entry name" value="ATP-BINDING TRANSPORT PROTEIN-RELATED"/>
    <property type="match status" value="1"/>
</dbReference>
<evidence type="ECO:0000256" key="1">
    <source>
        <dbReference type="ARBA" id="ARBA00022737"/>
    </source>
</evidence>